<accession>A0A835TEY4</accession>
<keyword evidence="3" id="KW-0813">Transport</keyword>
<dbReference type="InterPro" id="IPR003439">
    <property type="entry name" value="ABC_transporter-like_ATP-bd"/>
</dbReference>
<feature type="compositionally biased region" description="Low complexity" evidence="10">
    <location>
        <begin position="93"/>
        <end position="103"/>
    </location>
</feature>
<dbReference type="InterPro" id="IPR036640">
    <property type="entry name" value="ABC1_TM_sf"/>
</dbReference>
<keyword evidence="9 11" id="KW-0472">Membrane</keyword>
<organism evidence="14 15">
    <name type="scientific">Salix dunnii</name>
    <dbReference type="NCBI Taxonomy" id="1413687"/>
    <lineage>
        <taxon>Eukaryota</taxon>
        <taxon>Viridiplantae</taxon>
        <taxon>Streptophyta</taxon>
        <taxon>Embryophyta</taxon>
        <taxon>Tracheophyta</taxon>
        <taxon>Spermatophyta</taxon>
        <taxon>Magnoliopsida</taxon>
        <taxon>eudicotyledons</taxon>
        <taxon>Gunneridae</taxon>
        <taxon>Pentapetalae</taxon>
        <taxon>rosids</taxon>
        <taxon>fabids</taxon>
        <taxon>Malpighiales</taxon>
        <taxon>Salicaceae</taxon>
        <taxon>Saliceae</taxon>
        <taxon>Salix</taxon>
    </lineage>
</organism>
<gene>
    <name evidence="14" type="ORF">SADUNF_Sadunf02G0016500</name>
</gene>
<feature type="domain" description="ABC transmembrane type-1" evidence="13">
    <location>
        <begin position="336"/>
        <end position="622"/>
    </location>
</feature>
<dbReference type="PANTHER" id="PTHR43394">
    <property type="entry name" value="ATP-DEPENDENT PERMEASE MDL1, MITOCHONDRIAL"/>
    <property type="match status" value="1"/>
</dbReference>
<dbReference type="Pfam" id="PF00005">
    <property type="entry name" value="ABC_tran"/>
    <property type="match status" value="2"/>
</dbReference>
<comment type="similarity">
    <text evidence="2">Belongs to the ABC transporter superfamily. ABCB family. Multidrug resistance exporter (TC 3.A.1.201) subfamily.</text>
</comment>
<evidence type="ECO:0000256" key="3">
    <source>
        <dbReference type="ARBA" id="ARBA00022448"/>
    </source>
</evidence>
<dbReference type="CDD" id="cd18577">
    <property type="entry name" value="ABC_6TM_Pgp_ABCB1_D1_like"/>
    <property type="match status" value="1"/>
</dbReference>
<dbReference type="GO" id="GO:0005524">
    <property type="term" value="F:ATP binding"/>
    <property type="evidence" value="ECO:0007669"/>
    <property type="project" value="UniProtKB-KW"/>
</dbReference>
<dbReference type="GO" id="GO:0005743">
    <property type="term" value="C:mitochondrial inner membrane"/>
    <property type="evidence" value="ECO:0007669"/>
    <property type="project" value="TreeGrafter"/>
</dbReference>
<name>A0A835TEY4_9ROSI</name>
<feature type="compositionally biased region" description="Polar residues" evidence="10">
    <location>
        <begin position="15"/>
        <end position="41"/>
    </location>
</feature>
<sequence length="1510" mass="164816">MEAIFAPSTADHHQSISPYKQMKNPNPTKKINHTSRSYISRSTENLPPMNYNSIHGGLFLAPPRNLHSLSYPPSSLSFFNPHQPYYCQKQAQPPLLPLPASQPRYNSLPSLSRGLSCPPAATKKTNRPRNQSFTSKKSKQPNIKKEEPKKESFIIGSTVPLGPDPKDLPKDVSKVLSSSVTVSGNDVITKPVFTKDFDPKFPVSVFTLSPHPSSLPLPKFSMKPKRGCTAEAAGVDAGATDNLRRLLRLRSPLLSNTGIQLAFQLYGDHVAVHGLIVARTYKLNSTMEELELTSDQILGQNSLPKMEQPSNSSKKPTVSFFGLFSAADKFDHLLMFLGLVGSCAHGAVFPVFFILFVPVFRVIGDGNLCGSRDDDSTYSLDLVYLGLGVFVAGWIGVASWMQTGERQTARLRLKYLQCVLRKDMNFFDIEARDSNILFHISSDAILVQDAIGDKTGHAVRYLSQFFIGFVVGFKSVWQLTLLTLAVVPLMAVAGGTYTIIMSTLSEKGEAAYAEAGKVADEVISQIRTVYSFVGEEKAIEEYSKSLKKALKLGKKSGIAKGVGIGSTYGLLFCAWSMLLWYSSILVKRGDTNGAKAFTVIINVIFSGFALGQAAPNIAAISKGRAAAASIMSMIETDSNHSTNLEGGIVMPKVSGQIEFCEVCFSYPSRNNMVFENLSFSISAGKTFAVVGPSGSGKSTVISMVQRFYEPNSGKIFLDGHDLKTLELKWLRQQMGLVSQEPALFAATIIDNILFGKEDASMDQIFEAAKAANVHSFVLQLPEGYHTQVGEGGTQLSGGQKQRIAIARAVLRNPKILLLDEATSALDTESELTVQQALEKNMENRTTIVVAHRLSTIRDVDTIIVLKNGQVIESGNHLELISKGGEYASMASLQVSEHVTDASSKLSGTAGKSSLRELKISQNEEVTTRELKSNDDDLSTANFSPTPSIWELVKLNAPEWPYAALGSVGAMMAGMEAPLFALGITHMLTAFYSPDLSKMKKEVQLVSLIFVGAAVVTVPIYILQHYFYTLMGERLITRVRLSMFSAILCNEIGWFDLDENSTGSLTSTLAADATLVRSTLADRLSTMVQNVSLTVTAFVIGFSFSWRQLFLKGFGGDYRSYTRANAVAREAIANIRTVASFGAEERIARQFASELNKPNKQVLLQGHISGIGYGASQFFSLCAFALGLWYASVVISHNESDFGHVMKSFMVLVMTSYAIAETIALTPDILKGSQALKSVFSILHRKTAMDPDDPTSKVIADIKGDVEFRHVSFKYPARPDTIIFEDLNLKVSAGKSLAVVGQSGSGKSTVIALILRFFDPISGTVLIDGYDVKTLNLKSLRRKIGLVQQEPALFSTTIYENIKYGNENASEIEIMKAAKAANAHGFISRMHEGYHTHVGDRGLQLSGGQKQRIAIARAILKDPSVLLLDEATSALDTTSEKLVQEALDKLMEGRTTVLVAHRLSTIRDADSIAVLQHGRVVEIGSHNQLIAKPVGVYKQLVSIQQEKNRQL</sequence>
<dbReference type="InterPro" id="IPR039421">
    <property type="entry name" value="Type_1_exporter"/>
</dbReference>
<dbReference type="FunFam" id="3.40.50.300:FF:000205">
    <property type="entry name" value="ABC transporter B family member 4"/>
    <property type="match status" value="2"/>
</dbReference>
<proteinExistence type="inferred from homology"/>
<feature type="transmembrane region" description="Helical" evidence="11">
    <location>
        <begin position="961"/>
        <end position="983"/>
    </location>
</feature>
<feature type="region of interest" description="Disordered" evidence="10">
    <location>
        <begin position="1"/>
        <end position="41"/>
    </location>
</feature>
<dbReference type="Pfam" id="PF00664">
    <property type="entry name" value="ABC_membrane"/>
    <property type="match status" value="3"/>
</dbReference>
<evidence type="ECO:0000256" key="5">
    <source>
        <dbReference type="ARBA" id="ARBA00022737"/>
    </source>
</evidence>
<dbReference type="PROSITE" id="PS00211">
    <property type="entry name" value="ABC_TRANSPORTER_1"/>
    <property type="match status" value="2"/>
</dbReference>
<dbReference type="SMART" id="SM00382">
    <property type="entry name" value="AAA"/>
    <property type="match status" value="2"/>
</dbReference>
<reference evidence="14 15" key="1">
    <citation type="submission" date="2020-10" db="EMBL/GenBank/DDBJ databases">
        <title>Plant Genome Project.</title>
        <authorList>
            <person name="Zhang R.-G."/>
        </authorList>
    </citation>
    <scope>NUCLEOTIDE SEQUENCE [LARGE SCALE GENOMIC DNA]</scope>
    <source>
        <strain evidence="14">FAFU-HL-1</strain>
        <tissue evidence="14">Leaf</tissue>
    </source>
</reference>
<dbReference type="InterPro" id="IPR017871">
    <property type="entry name" value="ABC_transporter-like_CS"/>
</dbReference>
<dbReference type="Gene3D" id="1.20.1560.10">
    <property type="entry name" value="ABC transporter type 1, transmembrane domain"/>
    <property type="match status" value="2"/>
</dbReference>
<feature type="domain" description="ABC transporter" evidence="12">
    <location>
        <begin position="1265"/>
        <end position="1501"/>
    </location>
</feature>
<dbReference type="PROSITE" id="PS50929">
    <property type="entry name" value="ABC_TM1F"/>
    <property type="match status" value="2"/>
</dbReference>
<evidence type="ECO:0000256" key="4">
    <source>
        <dbReference type="ARBA" id="ARBA00022692"/>
    </source>
</evidence>
<comment type="caution">
    <text evidence="14">The sequence shown here is derived from an EMBL/GenBank/DDBJ whole genome shotgun (WGS) entry which is preliminary data.</text>
</comment>
<keyword evidence="15" id="KW-1185">Reference proteome</keyword>
<evidence type="ECO:0000259" key="13">
    <source>
        <dbReference type="PROSITE" id="PS50929"/>
    </source>
</evidence>
<dbReference type="EMBL" id="JADGMS010000002">
    <property type="protein sequence ID" value="KAF9686700.1"/>
    <property type="molecule type" value="Genomic_DNA"/>
</dbReference>
<evidence type="ECO:0000256" key="7">
    <source>
        <dbReference type="ARBA" id="ARBA00022840"/>
    </source>
</evidence>
<feature type="domain" description="ABC transmembrane type-1" evidence="13">
    <location>
        <begin position="963"/>
        <end position="1230"/>
    </location>
</feature>
<dbReference type="OrthoDB" id="6500128at2759"/>
<feature type="transmembrane region" description="Helical" evidence="11">
    <location>
        <begin position="333"/>
        <end position="362"/>
    </location>
</feature>
<evidence type="ECO:0000256" key="11">
    <source>
        <dbReference type="SAM" id="Phobius"/>
    </source>
</evidence>
<feature type="transmembrane region" description="Helical" evidence="11">
    <location>
        <begin position="557"/>
        <end position="581"/>
    </location>
</feature>
<dbReference type="Gene3D" id="3.40.50.300">
    <property type="entry name" value="P-loop containing nucleotide triphosphate hydrolases"/>
    <property type="match status" value="2"/>
</dbReference>
<dbReference type="PROSITE" id="PS50893">
    <property type="entry name" value="ABC_TRANSPORTER_2"/>
    <property type="match status" value="2"/>
</dbReference>
<feature type="compositionally biased region" description="Basic and acidic residues" evidence="10">
    <location>
        <begin position="143"/>
        <end position="152"/>
    </location>
</feature>
<evidence type="ECO:0000313" key="15">
    <source>
        <dbReference type="Proteomes" id="UP000657918"/>
    </source>
</evidence>
<feature type="domain" description="ABC transporter" evidence="12">
    <location>
        <begin position="657"/>
        <end position="892"/>
    </location>
</feature>
<evidence type="ECO:0000256" key="6">
    <source>
        <dbReference type="ARBA" id="ARBA00022741"/>
    </source>
</evidence>
<keyword evidence="6" id="KW-0547">Nucleotide-binding</keyword>
<protein>
    <submittedName>
        <fullName evidence="14">Uncharacterized protein</fullName>
    </submittedName>
</protein>
<dbReference type="GO" id="GO:0016887">
    <property type="term" value="F:ATP hydrolysis activity"/>
    <property type="evidence" value="ECO:0007669"/>
    <property type="project" value="InterPro"/>
</dbReference>
<evidence type="ECO:0000313" key="14">
    <source>
        <dbReference type="EMBL" id="KAF9686700.1"/>
    </source>
</evidence>
<dbReference type="SUPFAM" id="SSF90123">
    <property type="entry name" value="ABC transporter transmembrane region"/>
    <property type="match status" value="2"/>
</dbReference>
<keyword evidence="8 11" id="KW-1133">Transmembrane helix</keyword>
<feature type="region of interest" description="Disordered" evidence="10">
    <location>
        <begin position="93"/>
        <end position="166"/>
    </location>
</feature>
<dbReference type="CDD" id="cd18578">
    <property type="entry name" value="ABC_6TM_Pgp_ABCB1_D2_like"/>
    <property type="match status" value="1"/>
</dbReference>
<feature type="transmembrane region" description="Helical" evidence="11">
    <location>
        <begin position="382"/>
        <end position="401"/>
    </location>
</feature>
<keyword evidence="7" id="KW-0067">ATP-binding</keyword>
<evidence type="ECO:0000256" key="10">
    <source>
        <dbReference type="SAM" id="MobiDB-lite"/>
    </source>
</evidence>
<evidence type="ECO:0000259" key="12">
    <source>
        <dbReference type="PROSITE" id="PS50893"/>
    </source>
</evidence>
<evidence type="ECO:0000256" key="1">
    <source>
        <dbReference type="ARBA" id="ARBA00004141"/>
    </source>
</evidence>
<evidence type="ECO:0000256" key="9">
    <source>
        <dbReference type="ARBA" id="ARBA00023136"/>
    </source>
</evidence>
<dbReference type="SUPFAM" id="SSF52540">
    <property type="entry name" value="P-loop containing nucleoside triphosphate hydrolases"/>
    <property type="match status" value="2"/>
</dbReference>
<dbReference type="GO" id="GO:0090374">
    <property type="term" value="P:oligopeptide export from mitochondrion"/>
    <property type="evidence" value="ECO:0007669"/>
    <property type="project" value="TreeGrafter"/>
</dbReference>
<dbReference type="InterPro" id="IPR027417">
    <property type="entry name" value="P-loop_NTPase"/>
</dbReference>
<feature type="transmembrane region" description="Helical" evidence="11">
    <location>
        <begin position="1003"/>
        <end position="1022"/>
    </location>
</feature>
<dbReference type="InterPro" id="IPR011527">
    <property type="entry name" value="ABC1_TM_dom"/>
</dbReference>
<comment type="subcellular location">
    <subcellularLocation>
        <location evidence="1">Membrane</location>
        <topology evidence="1">Multi-pass membrane protein</topology>
    </subcellularLocation>
</comment>
<evidence type="ECO:0000256" key="8">
    <source>
        <dbReference type="ARBA" id="ARBA00022989"/>
    </source>
</evidence>
<keyword evidence="5" id="KW-0677">Repeat</keyword>
<feature type="transmembrane region" description="Helical" evidence="11">
    <location>
        <begin position="482"/>
        <end position="500"/>
    </location>
</feature>
<dbReference type="PANTHER" id="PTHR43394:SF11">
    <property type="entry name" value="ATP-BINDING CASSETTE TRANSPORTER"/>
    <property type="match status" value="1"/>
</dbReference>
<evidence type="ECO:0000256" key="2">
    <source>
        <dbReference type="ARBA" id="ARBA00007577"/>
    </source>
</evidence>
<dbReference type="Proteomes" id="UP000657918">
    <property type="component" value="Unassembled WGS sequence"/>
</dbReference>
<dbReference type="InterPro" id="IPR003593">
    <property type="entry name" value="AAA+_ATPase"/>
</dbReference>
<dbReference type="CDD" id="cd03249">
    <property type="entry name" value="ABC_MTABC3_MDL1_MDL2"/>
    <property type="match status" value="2"/>
</dbReference>
<keyword evidence="4 11" id="KW-0812">Transmembrane</keyword>
<feature type="transmembrane region" description="Helical" evidence="11">
    <location>
        <begin position="593"/>
        <end position="614"/>
    </location>
</feature>
<dbReference type="GO" id="GO:0015421">
    <property type="term" value="F:ABC-type oligopeptide transporter activity"/>
    <property type="evidence" value="ECO:0007669"/>
    <property type="project" value="TreeGrafter"/>
</dbReference>